<name>G0TVQ4_TRYVY</name>
<evidence type="ECO:0000256" key="3">
    <source>
        <dbReference type="ARBA" id="ARBA00022989"/>
    </source>
</evidence>
<comment type="subcellular location">
    <subcellularLocation>
        <location evidence="1">Membrane</location>
        <topology evidence="1">Multi-pass membrane protein</topology>
    </subcellularLocation>
</comment>
<sequence>AAIHTKSHFTASSGGTPSATVSPLHAQAPKTVKHSCSTRDVPPASREQFLSAVALLLERDVNIGPRLLATLQDDTRRLLLVICTAQEYFGPDVVETHLHKADADRDDLISSKNYNVWVESVVRECAAARHVVRHNDGGSTKHQFKHSKASGAVGDDFISWGLWMRIACSAALPFMAFGILDNAIFVTAGDAIDRYFAEAFHLSLMAAAALGGVISGVAGVQMHGLVERLTQRTRVAKPPHLTAAQLSSESRSNAAKVGNTTGMFFGLLVGMTPLVLFQSFSGREEGT</sequence>
<dbReference type="GO" id="GO:0005739">
    <property type="term" value="C:mitochondrion"/>
    <property type="evidence" value="ECO:0007669"/>
    <property type="project" value="TreeGrafter"/>
</dbReference>
<feature type="region of interest" description="Disordered" evidence="5">
    <location>
        <begin position="1"/>
        <end position="40"/>
    </location>
</feature>
<evidence type="ECO:0008006" key="8">
    <source>
        <dbReference type="Google" id="ProtNLM"/>
    </source>
</evidence>
<keyword evidence="2 6" id="KW-0812">Transmembrane</keyword>
<evidence type="ECO:0000313" key="7">
    <source>
        <dbReference type="EMBL" id="CCC48020.1"/>
    </source>
</evidence>
<feature type="compositionally biased region" description="Polar residues" evidence="5">
    <location>
        <begin position="8"/>
        <end position="21"/>
    </location>
</feature>
<protein>
    <recommendedName>
        <fullName evidence="8">Transmembrane protein 65</fullName>
    </recommendedName>
</protein>
<gene>
    <name evidence="7" type="ORF">TVY486_0502260</name>
</gene>
<feature type="transmembrane region" description="Helical" evidence="6">
    <location>
        <begin position="261"/>
        <end position="280"/>
    </location>
</feature>
<keyword evidence="3 6" id="KW-1133">Transmembrane helix</keyword>
<proteinExistence type="predicted"/>
<dbReference type="PANTHER" id="PTHR21706">
    <property type="entry name" value="TRANSMEMBRANE PROTEIN 65"/>
    <property type="match status" value="1"/>
</dbReference>
<evidence type="ECO:0000256" key="5">
    <source>
        <dbReference type="SAM" id="MobiDB-lite"/>
    </source>
</evidence>
<evidence type="ECO:0000256" key="6">
    <source>
        <dbReference type="SAM" id="Phobius"/>
    </source>
</evidence>
<dbReference type="EMBL" id="HE573021">
    <property type="protein sequence ID" value="CCC48020.1"/>
    <property type="molecule type" value="Genomic_DNA"/>
</dbReference>
<dbReference type="GO" id="GO:0016020">
    <property type="term" value="C:membrane"/>
    <property type="evidence" value="ECO:0007669"/>
    <property type="project" value="UniProtKB-SubCell"/>
</dbReference>
<organism evidence="7">
    <name type="scientific">Trypanosoma vivax (strain Y486)</name>
    <dbReference type="NCBI Taxonomy" id="1055687"/>
    <lineage>
        <taxon>Eukaryota</taxon>
        <taxon>Discoba</taxon>
        <taxon>Euglenozoa</taxon>
        <taxon>Kinetoplastea</taxon>
        <taxon>Metakinetoplastina</taxon>
        <taxon>Trypanosomatida</taxon>
        <taxon>Trypanosomatidae</taxon>
        <taxon>Trypanosoma</taxon>
        <taxon>Duttonella</taxon>
    </lineage>
</organism>
<dbReference type="InterPro" id="IPR019537">
    <property type="entry name" value="TMEM65"/>
</dbReference>
<feature type="transmembrane region" description="Helical" evidence="6">
    <location>
        <begin position="200"/>
        <end position="220"/>
    </location>
</feature>
<dbReference type="AlphaFoldDB" id="G0TVQ4"/>
<dbReference type="Pfam" id="PF10507">
    <property type="entry name" value="TMEM65"/>
    <property type="match status" value="1"/>
</dbReference>
<feature type="transmembrane region" description="Helical" evidence="6">
    <location>
        <begin position="162"/>
        <end position="180"/>
    </location>
</feature>
<evidence type="ECO:0000256" key="1">
    <source>
        <dbReference type="ARBA" id="ARBA00004141"/>
    </source>
</evidence>
<evidence type="ECO:0000256" key="2">
    <source>
        <dbReference type="ARBA" id="ARBA00022692"/>
    </source>
</evidence>
<keyword evidence="4 6" id="KW-0472">Membrane</keyword>
<accession>G0TVQ4</accession>
<reference evidence="7" key="1">
    <citation type="journal article" date="2012" name="Proc. Natl. Acad. Sci. U.S.A.">
        <title>Antigenic diversity is generated by distinct evolutionary mechanisms in African trypanosome species.</title>
        <authorList>
            <person name="Jackson A.P."/>
            <person name="Berry A."/>
            <person name="Aslett M."/>
            <person name="Allison H.C."/>
            <person name="Burton P."/>
            <person name="Vavrova-Anderson J."/>
            <person name="Brown R."/>
            <person name="Browne H."/>
            <person name="Corton N."/>
            <person name="Hauser H."/>
            <person name="Gamble J."/>
            <person name="Gilderthorp R."/>
            <person name="Marcello L."/>
            <person name="McQuillan J."/>
            <person name="Otto T.D."/>
            <person name="Quail M.A."/>
            <person name="Sanders M.J."/>
            <person name="van Tonder A."/>
            <person name="Ginger M.L."/>
            <person name="Field M.C."/>
            <person name="Barry J.D."/>
            <person name="Hertz-Fowler C."/>
            <person name="Berriman M."/>
        </authorList>
    </citation>
    <scope>NUCLEOTIDE SEQUENCE</scope>
    <source>
        <strain evidence="7">Y486</strain>
    </source>
</reference>
<dbReference type="PANTHER" id="PTHR21706:SF15">
    <property type="entry name" value="TRANSMEMBRANE PROTEIN 65"/>
    <property type="match status" value="1"/>
</dbReference>
<dbReference type="VEuPathDB" id="TriTrypDB:TvY486_0502260"/>
<evidence type="ECO:0000256" key="4">
    <source>
        <dbReference type="ARBA" id="ARBA00023136"/>
    </source>
</evidence>
<feature type="non-terminal residue" evidence="7">
    <location>
        <position position="1"/>
    </location>
</feature>